<dbReference type="RefSeq" id="WP_311661482.1">
    <property type="nucleotide sequence ID" value="NZ_JAVRHT010000001.1"/>
</dbReference>
<evidence type="ECO:0000256" key="1">
    <source>
        <dbReference type="SAM" id="Phobius"/>
    </source>
</evidence>
<reference evidence="2 3" key="1">
    <citation type="submission" date="2023-09" db="EMBL/GenBank/DDBJ databases">
        <authorList>
            <person name="Rey-Velasco X."/>
        </authorList>
    </citation>
    <scope>NUCLEOTIDE SEQUENCE [LARGE SCALE GENOMIC DNA]</scope>
    <source>
        <strain evidence="2 3">F394</strain>
    </source>
</reference>
<protein>
    <submittedName>
        <fullName evidence="2">Uncharacterized protein</fullName>
    </submittedName>
</protein>
<keyword evidence="1" id="KW-0472">Membrane</keyword>
<gene>
    <name evidence="2" type="ORF">RM540_01490</name>
</gene>
<evidence type="ECO:0000313" key="2">
    <source>
        <dbReference type="EMBL" id="MDT0630406.1"/>
    </source>
</evidence>
<comment type="caution">
    <text evidence="2">The sequence shown here is derived from an EMBL/GenBank/DDBJ whole genome shotgun (WGS) entry which is preliminary data.</text>
</comment>
<feature type="transmembrane region" description="Helical" evidence="1">
    <location>
        <begin position="196"/>
        <end position="220"/>
    </location>
</feature>
<dbReference type="Proteomes" id="UP001267426">
    <property type="component" value="Unassembled WGS sequence"/>
</dbReference>
<keyword evidence="3" id="KW-1185">Reference proteome</keyword>
<sequence>MDTPLDVIFAEMDRQIGEHQAEAVRGTSYPMSRRYNPAAFYAQTDDDLTTQVRKDYGDELTERYGPYPSDATVIQWAEDRALDLFRTRAEDPLPTRVQAALDAATATTSGAPGAEPTADLQALGLLPLVPSLAVFVRHVETMQGNPDLYTDPDRAALAYAAGVYRTEALESGDLLAGIQGLLDQSPRQVEERRHQILVIVLGVAFALGLTGALWGVAVAVRRWRVRRGAPALTLR</sequence>
<accession>A0ABU3BM98</accession>
<dbReference type="EMBL" id="JAVRHT010000001">
    <property type="protein sequence ID" value="MDT0630406.1"/>
    <property type="molecule type" value="Genomic_DNA"/>
</dbReference>
<evidence type="ECO:0000313" key="3">
    <source>
        <dbReference type="Proteomes" id="UP001267426"/>
    </source>
</evidence>
<proteinExistence type="predicted"/>
<organism evidence="2 3">
    <name type="scientific">Rubrivirga litoralis</name>
    <dbReference type="NCBI Taxonomy" id="3075598"/>
    <lineage>
        <taxon>Bacteria</taxon>
        <taxon>Pseudomonadati</taxon>
        <taxon>Rhodothermota</taxon>
        <taxon>Rhodothermia</taxon>
        <taxon>Rhodothermales</taxon>
        <taxon>Rubricoccaceae</taxon>
        <taxon>Rubrivirga</taxon>
    </lineage>
</organism>
<keyword evidence="1" id="KW-1133">Transmembrane helix</keyword>
<keyword evidence="1" id="KW-0812">Transmembrane</keyword>
<name>A0ABU3BM98_9BACT</name>